<comment type="similarity">
    <text evidence="5">Belongs to the UreE family.</text>
</comment>
<dbReference type="AlphaFoldDB" id="A0A9X3IST3"/>
<feature type="region of interest" description="Disordered" evidence="6">
    <location>
        <begin position="132"/>
        <end position="151"/>
    </location>
</feature>
<sequence>MLKVIDKHTGPAEISGILTLPWEIRQKGRFRTFTDAGEETGVFLPRGGVLREGELLQTECGKVLQVRARPERLTEARANDWLTFSRVCYHLGNRHVPLQIGELWVRFQPDHVLQEMVELLGLQTSSVEAGFNPEEGAYSGGHHHHHDTNTVGSMDFGQQRSQGVVNLGQEFGHD</sequence>
<dbReference type="GO" id="GO:0016151">
    <property type="term" value="F:nickel cation binding"/>
    <property type="evidence" value="ECO:0007669"/>
    <property type="project" value="UniProtKB-UniRule"/>
</dbReference>
<name>A0A9X3IST3_9GAMM</name>
<dbReference type="GO" id="GO:0065003">
    <property type="term" value="P:protein-containing complex assembly"/>
    <property type="evidence" value="ECO:0007669"/>
    <property type="project" value="InterPro"/>
</dbReference>
<protein>
    <recommendedName>
        <fullName evidence="5">Urease accessory protein UreE</fullName>
    </recommendedName>
</protein>
<dbReference type="NCBIfam" id="NF009751">
    <property type="entry name" value="PRK13261.1-1"/>
    <property type="match status" value="1"/>
</dbReference>
<dbReference type="RefSeq" id="WP_283172712.1">
    <property type="nucleotide sequence ID" value="NZ_JAPNOA010000018.1"/>
</dbReference>
<gene>
    <name evidence="5 8" type="primary">ureE</name>
    <name evidence="8" type="ORF">OUO13_04785</name>
</gene>
<reference evidence="8" key="1">
    <citation type="submission" date="2022-11" db="EMBL/GenBank/DDBJ databases">
        <title>Parathalassolutuus dongxingensis gen. nov., sp. nov., a novel member of family Oceanospirillaceae isolated from a coastal shrimp pond in Guangxi, China.</title>
        <authorList>
            <person name="Chen H."/>
        </authorList>
    </citation>
    <scope>NUCLEOTIDE SEQUENCE</scope>
    <source>
        <strain evidence="8">G-43</strain>
    </source>
</reference>
<dbReference type="GO" id="GO:0006457">
    <property type="term" value="P:protein folding"/>
    <property type="evidence" value="ECO:0007669"/>
    <property type="project" value="InterPro"/>
</dbReference>
<keyword evidence="4 5" id="KW-0143">Chaperone</keyword>
<dbReference type="EMBL" id="JAPNOA010000018">
    <property type="protein sequence ID" value="MCY0964493.1"/>
    <property type="molecule type" value="Genomic_DNA"/>
</dbReference>
<dbReference type="GO" id="GO:0005737">
    <property type="term" value="C:cytoplasm"/>
    <property type="evidence" value="ECO:0007669"/>
    <property type="project" value="UniProtKB-SubCell"/>
</dbReference>
<proteinExistence type="inferred from homology"/>
<dbReference type="SUPFAM" id="SSF69737">
    <property type="entry name" value="Urease metallochaperone UreE, C-terminal domain"/>
    <property type="match status" value="1"/>
</dbReference>
<dbReference type="GO" id="GO:0051082">
    <property type="term" value="F:unfolded protein binding"/>
    <property type="evidence" value="ECO:0007669"/>
    <property type="project" value="UniProtKB-UniRule"/>
</dbReference>
<dbReference type="Gene3D" id="2.60.260.20">
    <property type="entry name" value="Urease metallochaperone UreE, N-terminal domain"/>
    <property type="match status" value="1"/>
</dbReference>
<dbReference type="InterPro" id="IPR012406">
    <property type="entry name" value="UreE"/>
</dbReference>
<comment type="caution">
    <text evidence="8">The sequence shown here is derived from an EMBL/GenBank/DDBJ whole genome shotgun (WGS) entry which is preliminary data.</text>
</comment>
<evidence type="ECO:0000313" key="8">
    <source>
        <dbReference type="EMBL" id="MCY0964493.1"/>
    </source>
</evidence>
<evidence type="ECO:0000256" key="5">
    <source>
        <dbReference type="HAMAP-Rule" id="MF_00822"/>
    </source>
</evidence>
<dbReference type="SMART" id="SM00988">
    <property type="entry name" value="UreE_N"/>
    <property type="match status" value="1"/>
</dbReference>
<comment type="subcellular location">
    <subcellularLocation>
        <location evidence="1 5">Cytoplasm</location>
    </subcellularLocation>
</comment>
<evidence type="ECO:0000256" key="6">
    <source>
        <dbReference type="SAM" id="MobiDB-lite"/>
    </source>
</evidence>
<evidence type="ECO:0000259" key="7">
    <source>
        <dbReference type="SMART" id="SM00988"/>
    </source>
</evidence>
<dbReference type="Proteomes" id="UP001150830">
    <property type="component" value="Unassembled WGS sequence"/>
</dbReference>
<comment type="function">
    <text evidence="5">Involved in urease metallocenter assembly. Binds nickel. Probably functions as a nickel donor during metallocenter assembly.</text>
</comment>
<dbReference type="GO" id="GO:0019627">
    <property type="term" value="P:urea metabolic process"/>
    <property type="evidence" value="ECO:0007669"/>
    <property type="project" value="InterPro"/>
</dbReference>
<dbReference type="SUPFAM" id="SSF69287">
    <property type="entry name" value="Urease metallochaperone UreE, N-terminal domain"/>
    <property type="match status" value="1"/>
</dbReference>
<dbReference type="Pfam" id="PF02814">
    <property type="entry name" value="UreE_N"/>
    <property type="match status" value="1"/>
</dbReference>
<feature type="domain" description="UreE urease accessory N-terminal" evidence="7">
    <location>
        <begin position="1"/>
        <end position="64"/>
    </location>
</feature>
<dbReference type="InterPro" id="IPR004029">
    <property type="entry name" value="UreE_N"/>
</dbReference>
<evidence type="ECO:0000256" key="3">
    <source>
        <dbReference type="ARBA" id="ARBA00022596"/>
    </source>
</evidence>
<dbReference type="CDD" id="cd00571">
    <property type="entry name" value="UreE"/>
    <property type="match status" value="1"/>
</dbReference>
<dbReference type="HAMAP" id="MF_00822">
    <property type="entry name" value="UreE"/>
    <property type="match status" value="1"/>
</dbReference>
<evidence type="ECO:0000256" key="1">
    <source>
        <dbReference type="ARBA" id="ARBA00004496"/>
    </source>
</evidence>
<dbReference type="InterPro" id="IPR007864">
    <property type="entry name" value="UreE_C_dom"/>
</dbReference>
<evidence type="ECO:0000256" key="4">
    <source>
        <dbReference type="ARBA" id="ARBA00023186"/>
    </source>
</evidence>
<keyword evidence="2 5" id="KW-0963">Cytoplasm</keyword>
<dbReference type="Gene3D" id="3.30.70.790">
    <property type="entry name" value="UreE, C-terminal domain"/>
    <property type="match status" value="1"/>
</dbReference>
<dbReference type="InterPro" id="IPR036118">
    <property type="entry name" value="UreE_N_sf"/>
</dbReference>
<organism evidence="8 9">
    <name type="scientific">Parathalassolituus penaei</name>
    <dbReference type="NCBI Taxonomy" id="2997323"/>
    <lineage>
        <taxon>Bacteria</taxon>
        <taxon>Pseudomonadati</taxon>
        <taxon>Pseudomonadota</taxon>
        <taxon>Gammaproteobacteria</taxon>
        <taxon>Oceanospirillales</taxon>
        <taxon>Oceanospirillaceae</taxon>
        <taxon>Parathalassolituus</taxon>
    </lineage>
</organism>
<accession>A0A9X3IST3</accession>
<keyword evidence="3 5" id="KW-0533">Nickel</keyword>
<dbReference type="Pfam" id="PF05194">
    <property type="entry name" value="UreE_C"/>
    <property type="match status" value="1"/>
</dbReference>
<keyword evidence="9" id="KW-1185">Reference proteome</keyword>
<evidence type="ECO:0000313" key="9">
    <source>
        <dbReference type="Proteomes" id="UP001150830"/>
    </source>
</evidence>
<evidence type="ECO:0000256" key="2">
    <source>
        <dbReference type="ARBA" id="ARBA00022490"/>
    </source>
</evidence>